<evidence type="ECO:0000256" key="2">
    <source>
        <dbReference type="ARBA" id="ARBA00004667"/>
    </source>
</evidence>
<keyword evidence="9" id="KW-0028">Amino-acid biosynthesis</keyword>
<dbReference type="Pfam" id="PF13393">
    <property type="entry name" value="tRNA-synt_His"/>
    <property type="match status" value="1"/>
</dbReference>
<sequence length="390" mass="42416">MTNWVLPDHIADMLPRQTRELETLRTRTLEVMRSHGFEAIRPPMFEFLDSLLTGTGNRLDRTTIKFVDEASGRQAGFRADITPQVARIDAHILNRTGITRLCYAGSVLHARPRHPLATRQPYVAGAEMFGATGREADLEMVRLAVDMQREVGIRRVHLAIGHTGIVRSILKSDPALTPAIQDAVVAALSDKDPAGLAVAAAPLSAKTVEALSGLCLIYGGDDALDRVLALCKGNPDAEKAVDELRWIAERCGADDVTIDGASVTGFDYYTGISFAGLVEDLPEPLLRGGRYDGIGLAFGRFRPAVGFTLYLRELAVLRTPELPFAVIAPPASEDPKLESLVRKLRHAGRIVVQLLPGEDPAGLAESFQVTERIVFEKGEWQVVPVSAKSI</sequence>
<dbReference type="GO" id="GO:0016757">
    <property type="term" value="F:glycosyltransferase activity"/>
    <property type="evidence" value="ECO:0007669"/>
    <property type="project" value="UniProtKB-KW"/>
</dbReference>
<evidence type="ECO:0000256" key="5">
    <source>
        <dbReference type="ARBA" id="ARBA00020397"/>
    </source>
</evidence>
<reference evidence="11 12" key="1">
    <citation type="journal article" date="2018" name="Int. J. Syst. Evol. Microbiol.">
        <title>Mesosutterella multiformis gen. nov., sp. nov., a member of the family Sutterellaceae and Sutterella megalosphaeroides sp. nov., isolated from human faeces.</title>
        <authorList>
            <person name="Sakamoto M."/>
            <person name="Ikeyama N."/>
            <person name="Kunihiro T."/>
            <person name="Iino T."/>
            <person name="Yuki M."/>
            <person name="Ohkuma M."/>
        </authorList>
    </citation>
    <scope>NUCLEOTIDE SEQUENCE [LARGE SCALE GENOMIC DNA]</scope>
    <source>
        <strain evidence="11 12">4NBBH2</strain>
    </source>
</reference>
<evidence type="ECO:0000256" key="7">
    <source>
        <dbReference type="ARBA" id="ARBA00023102"/>
    </source>
</evidence>
<protein>
    <recommendedName>
        <fullName evidence="5 9">ATP phosphoribosyltransferase regulatory subunit</fullName>
    </recommendedName>
</protein>
<dbReference type="RefSeq" id="WP_116269420.1">
    <property type="nucleotide sequence ID" value="NZ_BGZJ01000001.1"/>
</dbReference>
<evidence type="ECO:0000313" key="11">
    <source>
        <dbReference type="EMBL" id="GBO92927.1"/>
    </source>
</evidence>
<dbReference type="NCBIfam" id="NF009086">
    <property type="entry name" value="PRK12421.1"/>
    <property type="match status" value="1"/>
</dbReference>
<dbReference type="PANTHER" id="PTHR43707:SF1">
    <property type="entry name" value="HISTIDINE--TRNA LIGASE, MITOCHONDRIAL-RELATED"/>
    <property type="match status" value="1"/>
</dbReference>
<evidence type="ECO:0000256" key="1">
    <source>
        <dbReference type="ARBA" id="ARBA00004496"/>
    </source>
</evidence>
<name>A0A388S9I8_9BURK</name>
<dbReference type="Gene3D" id="3.30.930.10">
    <property type="entry name" value="Bira Bifunctional Protein, Domain 2"/>
    <property type="match status" value="1"/>
</dbReference>
<evidence type="ECO:0000256" key="6">
    <source>
        <dbReference type="ARBA" id="ARBA00022490"/>
    </source>
</evidence>
<dbReference type="GO" id="GO:0004821">
    <property type="term" value="F:histidine-tRNA ligase activity"/>
    <property type="evidence" value="ECO:0007669"/>
    <property type="project" value="TreeGrafter"/>
</dbReference>
<dbReference type="OrthoDB" id="9769617at2"/>
<dbReference type="EMBL" id="BGZJ01000001">
    <property type="protein sequence ID" value="GBO92927.1"/>
    <property type="molecule type" value="Genomic_DNA"/>
</dbReference>
<dbReference type="InterPro" id="IPR004516">
    <property type="entry name" value="HisRS/HisZ"/>
</dbReference>
<dbReference type="InterPro" id="IPR004517">
    <property type="entry name" value="HisZ"/>
</dbReference>
<evidence type="ECO:0000256" key="4">
    <source>
        <dbReference type="ARBA" id="ARBA00011496"/>
    </source>
</evidence>
<dbReference type="InterPro" id="IPR041715">
    <property type="entry name" value="HisRS-like_core"/>
</dbReference>
<dbReference type="GO" id="GO:0006427">
    <property type="term" value="P:histidyl-tRNA aminoacylation"/>
    <property type="evidence" value="ECO:0007669"/>
    <property type="project" value="TreeGrafter"/>
</dbReference>
<dbReference type="GO" id="GO:0005737">
    <property type="term" value="C:cytoplasm"/>
    <property type="evidence" value="ECO:0007669"/>
    <property type="project" value="UniProtKB-SubCell"/>
</dbReference>
<dbReference type="InterPro" id="IPR045864">
    <property type="entry name" value="aa-tRNA-synth_II/BPL/LPL"/>
</dbReference>
<feature type="domain" description="Class II Histidinyl-tRNA synthetase (HisRS)-like catalytic core" evidence="10">
    <location>
        <begin position="9"/>
        <end position="314"/>
    </location>
</feature>
<gene>
    <name evidence="9 11" type="primary">hisZ</name>
    <name evidence="11" type="ORF">MESMUL_02810</name>
</gene>
<comment type="function">
    <text evidence="8 9">Required for the first step of histidine biosynthesis. May allow the feedback regulation of ATP phosphoribosyltransferase activity by histidine.</text>
</comment>
<dbReference type="UniPathway" id="UPA00031">
    <property type="reaction ID" value="UER00006"/>
</dbReference>
<accession>A0A388S9I8</accession>
<accession>A0A401LL41</accession>
<keyword evidence="12" id="KW-1185">Reference proteome</keyword>
<proteinExistence type="inferred from homology"/>
<evidence type="ECO:0000313" key="12">
    <source>
        <dbReference type="Proteomes" id="UP000266091"/>
    </source>
</evidence>
<comment type="subunit">
    <text evidence="4 9">Heteromultimer composed of HisG and HisZ subunits.</text>
</comment>
<dbReference type="PANTHER" id="PTHR43707">
    <property type="entry name" value="HISTIDYL-TRNA SYNTHETASE"/>
    <property type="match status" value="1"/>
</dbReference>
<dbReference type="HAMAP" id="MF_00125">
    <property type="entry name" value="HisZ"/>
    <property type="match status" value="1"/>
</dbReference>
<evidence type="ECO:0000256" key="3">
    <source>
        <dbReference type="ARBA" id="ARBA00005539"/>
    </source>
</evidence>
<dbReference type="Proteomes" id="UP000266091">
    <property type="component" value="Unassembled WGS sequence"/>
</dbReference>
<dbReference type="NCBIfam" id="NF008935">
    <property type="entry name" value="PRK12292.1-1"/>
    <property type="match status" value="1"/>
</dbReference>
<organism evidence="11 12">
    <name type="scientific">Mesosutterella multiformis</name>
    <dbReference type="NCBI Taxonomy" id="2259133"/>
    <lineage>
        <taxon>Bacteria</taxon>
        <taxon>Pseudomonadati</taxon>
        <taxon>Pseudomonadota</taxon>
        <taxon>Betaproteobacteria</taxon>
        <taxon>Burkholderiales</taxon>
        <taxon>Sutterellaceae</taxon>
        <taxon>Mesosutterella</taxon>
    </lineage>
</organism>
<keyword evidence="7 9" id="KW-0368">Histidine biosynthesis</keyword>
<evidence type="ECO:0000256" key="9">
    <source>
        <dbReference type="HAMAP-Rule" id="MF_00125"/>
    </source>
</evidence>
<dbReference type="GO" id="GO:0000105">
    <property type="term" value="P:L-histidine biosynthetic process"/>
    <property type="evidence" value="ECO:0007669"/>
    <property type="project" value="UniProtKB-UniRule"/>
</dbReference>
<comment type="pathway">
    <text evidence="2 9">Amino-acid biosynthesis; L-histidine biosynthesis; L-histidine from 5-phospho-alpha-D-ribose 1-diphosphate: step 1/9.</text>
</comment>
<evidence type="ECO:0000256" key="8">
    <source>
        <dbReference type="ARBA" id="ARBA00025246"/>
    </source>
</evidence>
<comment type="caution">
    <text evidence="11">The sequence shown here is derived from an EMBL/GenBank/DDBJ whole genome shotgun (WGS) entry which is preliminary data.</text>
</comment>
<keyword evidence="11" id="KW-0808">Transferase</keyword>
<comment type="miscellaneous">
    <text evidence="9">This function is generally fulfilled by the C-terminal part of HisG, which is missing in some bacteria such as this one.</text>
</comment>
<evidence type="ECO:0000259" key="10">
    <source>
        <dbReference type="Pfam" id="PF13393"/>
    </source>
</evidence>
<dbReference type="AlphaFoldDB" id="A0A388S9I8"/>
<dbReference type="SUPFAM" id="SSF55681">
    <property type="entry name" value="Class II aaRS and biotin synthetases"/>
    <property type="match status" value="1"/>
</dbReference>
<comment type="subcellular location">
    <subcellularLocation>
        <location evidence="1 9">Cytoplasm</location>
    </subcellularLocation>
</comment>
<comment type="similarity">
    <text evidence="3 9">Belongs to the class-II aminoacyl-tRNA synthetase family. HisZ subfamily.</text>
</comment>
<keyword evidence="11" id="KW-0328">Glycosyltransferase</keyword>
<keyword evidence="6 9" id="KW-0963">Cytoplasm</keyword>